<dbReference type="Proteomes" id="UP000215914">
    <property type="component" value="Unassembled WGS sequence"/>
</dbReference>
<dbReference type="AlphaFoldDB" id="A0A9K3E4G6"/>
<evidence type="ECO:0000313" key="1">
    <source>
        <dbReference type="EMBL" id="KAF5765904.1"/>
    </source>
</evidence>
<protein>
    <submittedName>
        <fullName evidence="1">Uncharacterized protein</fullName>
    </submittedName>
</protein>
<keyword evidence="2" id="KW-1185">Reference proteome</keyword>
<reference evidence="1" key="2">
    <citation type="submission" date="2020-06" db="EMBL/GenBank/DDBJ databases">
        <title>Helianthus annuus Genome sequencing and assembly Release 2.</title>
        <authorList>
            <person name="Gouzy J."/>
            <person name="Langlade N."/>
            <person name="Munos S."/>
        </authorList>
    </citation>
    <scope>NUCLEOTIDE SEQUENCE</scope>
    <source>
        <tissue evidence="1">Leaves</tissue>
    </source>
</reference>
<dbReference type="Gramene" id="mRNA:HanXRQr2_Chr15g0709081">
    <property type="protein sequence ID" value="CDS:HanXRQr2_Chr15g0709081.1"/>
    <property type="gene ID" value="HanXRQr2_Chr15g0709081"/>
</dbReference>
<reference evidence="1" key="1">
    <citation type="journal article" date="2017" name="Nature">
        <title>The sunflower genome provides insights into oil metabolism, flowering and Asterid evolution.</title>
        <authorList>
            <person name="Badouin H."/>
            <person name="Gouzy J."/>
            <person name="Grassa C.J."/>
            <person name="Murat F."/>
            <person name="Staton S.E."/>
            <person name="Cottret L."/>
            <person name="Lelandais-Briere C."/>
            <person name="Owens G.L."/>
            <person name="Carrere S."/>
            <person name="Mayjonade B."/>
            <person name="Legrand L."/>
            <person name="Gill N."/>
            <person name="Kane N.C."/>
            <person name="Bowers J.E."/>
            <person name="Hubner S."/>
            <person name="Bellec A."/>
            <person name="Berard A."/>
            <person name="Berges H."/>
            <person name="Blanchet N."/>
            <person name="Boniface M.C."/>
            <person name="Brunel D."/>
            <person name="Catrice O."/>
            <person name="Chaidir N."/>
            <person name="Claudel C."/>
            <person name="Donnadieu C."/>
            <person name="Faraut T."/>
            <person name="Fievet G."/>
            <person name="Helmstetter N."/>
            <person name="King M."/>
            <person name="Knapp S.J."/>
            <person name="Lai Z."/>
            <person name="Le Paslier M.C."/>
            <person name="Lippi Y."/>
            <person name="Lorenzon L."/>
            <person name="Mandel J.R."/>
            <person name="Marage G."/>
            <person name="Marchand G."/>
            <person name="Marquand E."/>
            <person name="Bret-Mestries E."/>
            <person name="Morien E."/>
            <person name="Nambeesan S."/>
            <person name="Nguyen T."/>
            <person name="Pegot-Espagnet P."/>
            <person name="Pouilly N."/>
            <person name="Raftis F."/>
            <person name="Sallet E."/>
            <person name="Schiex T."/>
            <person name="Thomas J."/>
            <person name="Vandecasteele C."/>
            <person name="Vares D."/>
            <person name="Vear F."/>
            <person name="Vautrin S."/>
            <person name="Crespi M."/>
            <person name="Mangin B."/>
            <person name="Burke J.M."/>
            <person name="Salse J."/>
            <person name="Munos S."/>
            <person name="Vincourt P."/>
            <person name="Rieseberg L.H."/>
            <person name="Langlade N.B."/>
        </authorList>
    </citation>
    <scope>NUCLEOTIDE SEQUENCE</scope>
    <source>
        <tissue evidence="1">Leaves</tissue>
    </source>
</reference>
<accession>A0A9K3E4G6</accession>
<organism evidence="1 2">
    <name type="scientific">Helianthus annuus</name>
    <name type="common">Common sunflower</name>
    <dbReference type="NCBI Taxonomy" id="4232"/>
    <lineage>
        <taxon>Eukaryota</taxon>
        <taxon>Viridiplantae</taxon>
        <taxon>Streptophyta</taxon>
        <taxon>Embryophyta</taxon>
        <taxon>Tracheophyta</taxon>
        <taxon>Spermatophyta</taxon>
        <taxon>Magnoliopsida</taxon>
        <taxon>eudicotyledons</taxon>
        <taxon>Gunneridae</taxon>
        <taxon>Pentapetalae</taxon>
        <taxon>asterids</taxon>
        <taxon>campanulids</taxon>
        <taxon>Asterales</taxon>
        <taxon>Asteraceae</taxon>
        <taxon>Asteroideae</taxon>
        <taxon>Heliantheae alliance</taxon>
        <taxon>Heliantheae</taxon>
        <taxon>Helianthus</taxon>
    </lineage>
</organism>
<dbReference type="EMBL" id="MNCJ02000330">
    <property type="protein sequence ID" value="KAF5765904.1"/>
    <property type="molecule type" value="Genomic_DNA"/>
</dbReference>
<sequence length="53" mass="6238">MFSRAEEVYDHLSLPVMKLVTNALKHDDWSTRLKSILDPPETVELKDEEEKPR</sequence>
<gene>
    <name evidence="1" type="ORF">HanXRQr2_Chr15g0709081</name>
</gene>
<proteinExistence type="predicted"/>
<evidence type="ECO:0000313" key="2">
    <source>
        <dbReference type="Proteomes" id="UP000215914"/>
    </source>
</evidence>
<name>A0A9K3E4G6_HELAN</name>
<comment type="caution">
    <text evidence="1">The sequence shown here is derived from an EMBL/GenBank/DDBJ whole genome shotgun (WGS) entry which is preliminary data.</text>
</comment>